<dbReference type="HOGENOM" id="CLU_769334_0_0_0"/>
<dbReference type="InterPro" id="IPR008979">
    <property type="entry name" value="Galactose-bd-like_sf"/>
</dbReference>
<sequence>MNRPHLRFRTGLALAAFVVTAVTPALFAHDHFDARSRDELVDLSGRWRFSVGDDLRWAQPDFNDHHWSRVSVPGYWEDDGYDGYNGYAWYRRSFRFSDSPNQPTYLLLGRIDDADEVYVNGQKVGGRGAFPPDFIAAWNVDRIYALPAGLLRAGEDNVIAVRVYDGASGGGIVGHSIGIYSSNLPLPEIDLAGTWKFHAGDDPVWKDPACDESDFATMPVPAFWESTSQGDLDGFGWYRKTFRATPHADVATMVLMLGKIDDTDEVYLNGTKIGSTGNLNESDRHSGADFYDQYRGYYFPASLLRDENLLAVRVHDHGGRGGIYEGPLGIISQDRYVEYWEIVRRDRRPFRSLVRALSHIHN</sequence>
<dbReference type="Pfam" id="PF13364">
    <property type="entry name" value="BetaGal_ABD2"/>
    <property type="match status" value="1"/>
</dbReference>
<protein>
    <submittedName>
        <fullName evidence="5">Glycoside hydrolase family 2 sugar binding</fullName>
    </submittedName>
</protein>
<gene>
    <name evidence="5" type="ordered locus">Oter_1891</name>
</gene>
<evidence type="ECO:0000259" key="4">
    <source>
        <dbReference type="Pfam" id="PF13364"/>
    </source>
</evidence>
<dbReference type="InterPro" id="IPR025300">
    <property type="entry name" value="BetaGal_jelly_roll_dom"/>
</dbReference>
<reference evidence="5 6" key="1">
    <citation type="journal article" date="2011" name="J. Bacteriol.">
        <title>Genome sequence of the verrucomicrobium Opitutus terrae PB90-1, an abundant inhabitant of rice paddy soil ecosystems.</title>
        <authorList>
            <person name="van Passel M.W."/>
            <person name="Kant R."/>
            <person name="Palva A."/>
            <person name="Copeland A."/>
            <person name="Lucas S."/>
            <person name="Lapidus A."/>
            <person name="Glavina del Rio T."/>
            <person name="Pitluck S."/>
            <person name="Goltsman E."/>
            <person name="Clum A."/>
            <person name="Sun H."/>
            <person name="Schmutz J."/>
            <person name="Larimer F.W."/>
            <person name="Land M.L."/>
            <person name="Hauser L."/>
            <person name="Kyrpides N."/>
            <person name="Mikhailova N."/>
            <person name="Richardson P.P."/>
            <person name="Janssen P.H."/>
            <person name="de Vos W.M."/>
            <person name="Smidt H."/>
        </authorList>
    </citation>
    <scope>NUCLEOTIDE SEQUENCE [LARGE SCALE GENOMIC DNA]</scope>
    <source>
        <strain evidence="6">DSM 11246 / JCM 15787 / PB90-1</strain>
    </source>
</reference>
<dbReference type="InterPro" id="IPR051913">
    <property type="entry name" value="GH2_Domain-Containing"/>
</dbReference>
<dbReference type="RefSeq" id="WP_012374711.1">
    <property type="nucleotide sequence ID" value="NC_010571.1"/>
</dbReference>
<name>B1ZXX2_OPITP</name>
<dbReference type="KEGG" id="ote:Oter_1891"/>
<dbReference type="OrthoDB" id="3668964at2"/>
<keyword evidence="3" id="KW-0732">Signal</keyword>
<dbReference type="AlphaFoldDB" id="B1ZXX2"/>
<evidence type="ECO:0000313" key="5">
    <source>
        <dbReference type="EMBL" id="ACB75174.1"/>
    </source>
</evidence>
<keyword evidence="2" id="KW-0326">Glycosidase</keyword>
<evidence type="ECO:0000256" key="1">
    <source>
        <dbReference type="ARBA" id="ARBA00022801"/>
    </source>
</evidence>
<feature type="domain" description="Beta-galactosidase jelly roll" evidence="4">
    <location>
        <begin position="53"/>
        <end position="163"/>
    </location>
</feature>
<dbReference type="GO" id="GO:0004553">
    <property type="term" value="F:hydrolase activity, hydrolyzing O-glycosyl compounds"/>
    <property type="evidence" value="ECO:0007669"/>
    <property type="project" value="UniProtKB-ARBA"/>
</dbReference>
<evidence type="ECO:0000256" key="2">
    <source>
        <dbReference type="ARBA" id="ARBA00023295"/>
    </source>
</evidence>
<feature type="signal peptide" evidence="3">
    <location>
        <begin position="1"/>
        <end position="27"/>
    </location>
</feature>
<dbReference type="Proteomes" id="UP000007013">
    <property type="component" value="Chromosome"/>
</dbReference>
<proteinExistence type="predicted"/>
<dbReference type="PANTHER" id="PTHR42732">
    <property type="entry name" value="BETA-GALACTOSIDASE"/>
    <property type="match status" value="1"/>
</dbReference>
<dbReference type="EMBL" id="CP001032">
    <property type="protein sequence ID" value="ACB75174.1"/>
    <property type="molecule type" value="Genomic_DNA"/>
</dbReference>
<dbReference type="Gene3D" id="2.60.120.260">
    <property type="entry name" value="Galactose-binding domain-like"/>
    <property type="match status" value="2"/>
</dbReference>
<accession>B1ZXX2</accession>
<feature type="chain" id="PRO_5002772856" evidence="3">
    <location>
        <begin position="28"/>
        <end position="362"/>
    </location>
</feature>
<evidence type="ECO:0000256" key="3">
    <source>
        <dbReference type="SAM" id="SignalP"/>
    </source>
</evidence>
<keyword evidence="6" id="KW-1185">Reference proteome</keyword>
<dbReference type="eggNOG" id="COG3250">
    <property type="taxonomic scope" value="Bacteria"/>
</dbReference>
<evidence type="ECO:0000313" key="6">
    <source>
        <dbReference type="Proteomes" id="UP000007013"/>
    </source>
</evidence>
<dbReference type="SUPFAM" id="SSF49785">
    <property type="entry name" value="Galactose-binding domain-like"/>
    <property type="match status" value="2"/>
</dbReference>
<organism evidence="5 6">
    <name type="scientific">Opitutus terrae (strain DSM 11246 / JCM 15787 / PB90-1)</name>
    <dbReference type="NCBI Taxonomy" id="452637"/>
    <lineage>
        <taxon>Bacteria</taxon>
        <taxon>Pseudomonadati</taxon>
        <taxon>Verrucomicrobiota</taxon>
        <taxon>Opitutia</taxon>
        <taxon>Opitutales</taxon>
        <taxon>Opitutaceae</taxon>
        <taxon>Opitutus</taxon>
    </lineage>
</organism>
<dbReference type="PANTHER" id="PTHR42732:SF1">
    <property type="entry name" value="BETA-MANNOSIDASE"/>
    <property type="match status" value="1"/>
</dbReference>
<dbReference type="STRING" id="452637.Oter_1891"/>
<keyword evidence="1 5" id="KW-0378">Hydrolase</keyword>